<name>A0A9P1GTB5_9DINO</name>
<accession>A0A9P1GTB5</accession>
<evidence type="ECO:0000256" key="1">
    <source>
        <dbReference type="SAM" id="MobiDB-lite"/>
    </source>
</evidence>
<keyword evidence="4" id="KW-0645">Protease</keyword>
<dbReference type="EMBL" id="CAMXCT010006843">
    <property type="protein sequence ID" value="CAI4020941.1"/>
    <property type="molecule type" value="Genomic_DNA"/>
</dbReference>
<dbReference type="GO" id="GO:0008237">
    <property type="term" value="F:metallopeptidase activity"/>
    <property type="evidence" value="ECO:0007669"/>
    <property type="project" value="UniProtKB-KW"/>
</dbReference>
<dbReference type="AlphaFoldDB" id="A0A9P1GTB5"/>
<reference evidence="2" key="1">
    <citation type="submission" date="2022-10" db="EMBL/GenBank/DDBJ databases">
        <authorList>
            <person name="Chen Y."/>
            <person name="Dougan E. K."/>
            <person name="Chan C."/>
            <person name="Rhodes N."/>
            <person name="Thang M."/>
        </authorList>
    </citation>
    <scope>NUCLEOTIDE SEQUENCE</scope>
</reference>
<evidence type="ECO:0000313" key="5">
    <source>
        <dbReference type="Proteomes" id="UP001152797"/>
    </source>
</evidence>
<evidence type="ECO:0000313" key="3">
    <source>
        <dbReference type="EMBL" id="CAL1174316.1"/>
    </source>
</evidence>
<reference evidence="3" key="2">
    <citation type="submission" date="2024-04" db="EMBL/GenBank/DDBJ databases">
        <authorList>
            <person name="Chen Y."/>
            <person name="Shah S."/>
            <person name="Dougan E. K."/>
            <person name="Thang M."/>
            <person name="Chan C."/>
        </authorList>
    </citation>
    <scope>NUCLEOTIDE SEQUENCE [LARGE SCALE GENOMIC DNA]</scope>
</reference>
<dbReference type="EMBL" id="CAMXCT030006843">
    <property type="protein sequence ID" value="CAL4808253.1"/>
    <property type="molecule type" value="Genomic_DNA"/>
</dbReference>
<proteinExistence type="predicted"/>
<keyword evidence="4" id="KW-0378">Hydrolase</keyword>
<comment type="caution">
    <text evidence="2">The sequence shown here is derived from an EMBL/GenBank/DDBJ whole genome shotgun (WGS) entry which is preliminary data.</text>
</comment>
<gene>
    <name evidence="2" type="ORF">C1SCF055_LOCUS45308</name>
</gene>
<sequence length="317" mass="35284">MAGRGGGKGGQGPQRQGVGYMLRRAQRAVTANTNMHRAVSWLFRQLQCPPLDDVMFELEEGRQPQAPLVLQWLQERGQQLLTAQAAGMAQQAMAAQQAVQQQLQQQMQQQQLQQQMQQQQQTQQQQMHNMAPPPLDQQILPGSAGPSRPPMGPWPSWIELASMPAAKVTTRSHQRPAEPPGPPPGRPQQPPPPFKQQQQAPPPPPKQPQQTAGPPPKQPQQPPPPKQQRQPPGQEPDEGERTKAKLPQPLGNRTGLVLKQTPKVRPGPEEPKARIQPKQMPIPEEPKARIQPKQMPSPEEPKKEEKKKEEKKKEAGP</sequence>
<feature type="region of interest" description="Disordered" evidence="1">
    <location>
        <begin position="120"/>
        <end position="317"/>
    </location>
</feature>
<feature type="compositionally biased region" description="Basic and acidic residues" evidence="1">
    <location>
        <begin position="299"/>
        <end position="317"/>
    </location>
</feature>
<feature type="compositionally biased region" description="Pro residues" evidence="1">
    <location>
        <begin position="177"/>
        <end position="226"/>
    </location>
</feature>
<evidence type="ECO:0000313" key="2">
    <source>
        <dbReference type="EMBL" id="CAI4020941.1"/>
    </source>
</evidence>
<evidence type="ECO:0000313" key="4">
    <source>
        <dbReference type="EMBL" id="CAL4808253.1"/>
    </source>
</evidence>
<dbReference type="Proteomes" id="UP001152797">
    <property type="component" value="Unassembled WGS sequence"/>
</dbReference>
<keyword evidence="4" id="KW-0482">Metalloprotease</keyword>
<keyword evidence="5" id="KW-1185">Reference proteome</keyword>
<organism evidence="2">
    <name type="scientific">Cladocopium goreaui</name>
    <dbReference type="NCBI Taxonomy" id="2562237"/>
    <lineage>
        <taxon>Eukaryota</taxon>
        <taxon>Sar</taxon>
        <taxon>Alveolata</taxon>
        <taxon>Dinophyceae</taxon>
        <taxon>Suessiales</taxon>
        <taxon>Symbiodiniaceae</taxon>
        <taxon>Cladocopium</taxon>
    </lineage>
</organism>
<dbReference type="EMBL" id="CAMXCT020006843">
    <property type="protein sequence ID" value="CAL1174316.1"/>
    <property type="molecule type" value="Genomic_DNA"/>
</dbReference>
<protein>
    <submittedName>
        <fullName evidence="4">Zinc metalloprotease ZmpB</fullName>
    </submittedName>
</protein>